<dbReference type="InParanoid" id="K3XU11"/>
<accession>K3XU11</accession>
<name>K3XU11_SETIT</name>
<dbReference type="EMBL" id="AGNK02003435">
    <property type="status" value="NOT_ANNOTATED_CDS"/>
    <property type="molecule type" value="Genomic_DNA"/>
</dbReference>
<sequence>MVFLLYSVALLDYYHKLLPGTSLLSEISENSCIPQETLAMLTCPQDGNCTVSLPFMSVVSTAAEFIIYIPQV</sequence>
<evidence type="ECO:0000313" key="2">
    <source>
        <dbReference type="Proteomes" id="UP000004995"/>
    </source>
</evidence>
<keyword evidence="2" id="KW-1185">Reference proteome</keyword>
<dbReference type="Proteomes" id="UP000004995">
    <property type="component" value="Unassembled WGS sequence"/>
</dbReference>
<dbReference type="Gramene" id="KQL08323">
    <property type="protein sequence ID" value="KQL08323"/>
    <property type="gene ID" value="SETIT_005418mg"/>
</dbReference>
<dbReference type="EnsemblPlants" id="KQL08323">
    <property type="protein sequence ID" value="KQL08323"/>
    <property type="gene ID" value="SETIT_005418mg"/>
</dbReference>
<evidence type="ECO:0000313" key="1">
    <source>
        <dbReference type="EnsemblPlants" id="KQL08323"/>
    </source>
</evidence>
<reference evidence="2" key="1">
    <citation type="journal article" date="2012" name="Nat. Biotechnol.">
        <title>Reference genome sequence of the model plant Setaria.</title>
        <authorList>
            <person name="Bennetzen J.L."/>
            <person name="Schmutz J."/>
            <person name="Wang H."/>
            <person name="Percifield R."/>
            <person name="Hawkins J."/>
            <person name="Pontaroli A.C."/>
            <person name="Estep M."/>
            <person name="Feng L."/>
            <person name="Vaughn J.N."/>
            <person name="Grimwood J."/>
            <person name="Jenkins J."/>
            <person name="Barry K."/>
            <person name="Lindquist E."/>
            <person name="Hellsten U."/>
            <person name="Deshpande S."/>
            <person name="Wang X."/>
            <person name="Wu X."/>
            <person name="Mitros T."/>
            <person name="Triplett J."/>
            <person name="Yang X."/>
            <person name="Ye C.Y."/>
            <person name="Mauro-Herrera M."/>
            <person name="Wang L."/>
            <person name="Li P."/>
            <person name="Sharma M."/>
            <person name="Sharma R."/>
            <person name="Ronald P.C."/>
            <person name="Panaud O."/>
            <person name="Kellogg E.A."/>
            <person name="Brutnell T.P."/>
            <person name="Doust A.N."/>
            <person name="Tuskan G.A."/>
            <person name="Rokhsar D."/>
            <person name="Devos K.M."/>
        </authorList>
    </citation>
    <scope>NUCLEOTIDE SEQUENCE [LARGE SCALE GENOMIC DNA]</scope>
    <source>
        <strain evidence="2">cv. Yugu1</strain>
    </source>
</reference>
<proteinExistence type="predicted"/>
<organism evidence="1 2">
    <name type="scientific">Setaria italica</name>
    <name type="common">Foxtail millet</name>
    <name type="synonym">Panicum italicum</name>
    <dbReference type="NCBI Taxonomy" id="4555"/>
    <lineage>
        <taxon>Eukaryota</taxon>
        <taxon>Viridiplantae</taxon>
        <taxon>Streptophyta</taxon>
        <taxon>Embryophyta</taxon>
        <taxon>Tracheophyta</taxon>
        <taxon>Spermatophyta</taxon>
        <taxon>Magnoliopsida</taxon>
        <taxon>Liliopsida</taxon>
        <taxon>Poales</taxon>
        <taxon>Poaceae</taxon>
        <taxon>PACMAD clade</taxon>
        <taxon>Panicoideae</taxon>
        <taxon>Panicodae</taxon>
        <taxon>Paniceae</taxon>
        <taxon>Cenchrinae</taxon>
        <taxon>Setaria</taxon>
    </lineage>
</organism>
<reference evidence="1" key="2">
    <citation type="submission" date="2018-08" db="UniProtKB">
        <authorList>
            <consortium name="EnsemblPlants"/>
        </authorList>
    </citation>
    <scope>IDENTIFICATION</scope>
    <source>
        <strain evidence="1">Yugu1</strain>
    </source>
</reference>
<dbReference type="AlphaFoldDB" id="K3XU11"/>
<protein>
    <submittedName>
        <fullName evidence="1">Uncharacterized protein</fullName>
    </submittedName>
</protein>
<dbReference type="HOGENOM" id="CLU_2727027_0_0_1"/>